<proteinExistence type="predicted"/>
<dbReference type="AlphaFoldDB" id="A0A371H6I5"/>
<organism evidence="1 2">
    <name type="scientific">Mucuna pruriens</name>
    <name type="common">Velvet bean</name>
    <name type="synonym">Dolichos pruriens</name>
    <dbReference type="NCBI Taxonomy" id="157652"/>
    <lineage>
        <taxon>Eukaryota</taxon>
        <taxon>Viridiplantae</taxon>
        <taxon>Streptophyta</taxon>
        <taxon>Embryophyta</taxon>
        <taxon>Tracheophyta</taxon>
        <taxon>Spermatophyta</taxon>
        <taxon>Magnoliopsida</taxon>
        <taxon>eudicotyledons</taxon>
        <taxon>Gunneridae</taxon>
        <taxon>Pentapetalae</taxon>
        <taxon>rosids</taxon>
        <taxon>fabids</taxon>
        <taxon>Fabales</taxon>
        <taxon>Fabaceae</taxon>
        <taxon>Papilionoideae</taxon>
        <taxon>50 kb inversion clade</taxon>
        <taxon>NPAAA clade</taxon>
        <taxon>indigoferoid/millettioid clade</taxon>
        <taxon>Phaseoleae</taxon>
        <taxon>Mucuna</taxon>
    </lineage>
</organism>
<comment type="caution">
    <text evidence="1">The sequence shown here is derived from an EMBL/GenBank/DDBJ whole genome shotgun (WGS) entry which is preliminary data.</text>
</comment>
<reference evidence="1" key="1">
    <citation type="submission" date="2018-05" db="EMBL/GenBank/DDBJ databases">
        <title>Draft genome of Mucuna pruriens seed.</title>
        <authorList>
            <person name="Nnadi N.E."/>
            <person name="Vos R."/>
            <person name="Hasami M.H."/>
            <person name="Devisetty U.K."/>
            <person name="Aguiy J.C."/>
        </authorList>
    </citation>
    <scope>NUCLEOTIDE SEQUENCE [LARGE SCALE GENOMIC DNA]</scope>
    <source>
        <strain evidence="1">JCA_2017</strain>
    </source>
</reference>
<feature type="non-terminal residue" evidence="1">
    <location>
        <position position="1"/>
    </location>
</feature>
<accession>A0A371H6I5</accession>
<dbReference type="EMBL" id="QJKJ01003460">
    <property type="protein sequence ID" value="RDX98395.1"/>
    <property type="molecule type" value="Genomic_DNA"/>
</dbReference>
<gene>
    <name evidence="1" type="ORF">CR513_18692</name>
</gene>
<name>A0A371H6I5_MUCPR</name>
<keyword evidence="2" id="KW-1185">Reference proteome</keyword>
<dbReference type="Proteomes" id="UP000257109">
    <property type="component" value="Unassembled WGS sequence"/>
</dbReference>
<sequence>MRVRKLKEKKKKSIILLTTQIPLPKLKKKIMKHKLIGGKFNKFLKKKDNNNESFNQVKRINKKEGSFSTLTCYTCEKTRYIKMKCPTLQKKVKKYKKKKNDKKRIRAYITWNIMTWNHLMIQMKKEYNMYNN</sequence>
<evidence type="ECO:0000313" key="1">
    <source>
        <dbReference type="EMBL" id="RDX98395.1"/>
    </source>
</evidence>
<evidence type="ECO:0008006" key="3">
    <source>
        <dbReference type="Google" id="ProtNLM"/>
    </source>
</evidence>
<evidence type="ECO:0000313" key="2">
    <source>
        <dbReference type="Proteomes" id="UP000257109"/>
    </source>
</evidence>
<protein>
    <recommendedName>
        <fullName evidence="3">CCHC-type domain-containing protein</fullName>
    </recommendedName>
</protein>